<dbReference type="Pfam" id="PF04326">
    <property type="entry name" value="SLFN_AlbA_2"/>
    <property type="match status" value="1"/>
</dbReference>
<dbReference type="RefSeq" id="WP_163745960.1">
    <property type="nucleotide sequence ID" value="NZ_AP022596.1"/>
</dbReference>
<dbReference type="AlphaFoldDB" id="A0A7I7T1J2"/>
<proteinExistence type="predicted"/>
<gene>
    <name evidence="2" type="ORF">MHEL_03380</name>
</gene>
<evidence type="ECO:0000313" key="2">
    <source>
        <dbReference type="EMBL" id="BBY62095.1"/>
    </source>
</evidence>
<dbReference type="KEGG" id="mhev:MHEL_03380"/>
<feature type="domain" description="Schlafen AlbA-2" evidence="1">
    <location>
        <begin position="23"/>
        <end position="140"/>
    </location>
</feature>
<reference evidence="2 3" key="1">
    <citation type="journal article" date="2019" name="Emerg. Microbes Infect.">
        <title>Comprehensive subspecies identification of 175 nontuberculous mycobacteria species based on 7547 genomic profiles.</title>
        <authorList>
            <person name="Matsumoto Y."/>
            <person name="Kinjo T."/>
            <person name="Motooka D."/>
            <person name="Nabeya D."/>
            <person name="Jung N."/>
            <person name="Uechi K."/>
            <person name="Horii T."/>
            <person name="Iida T."/>
            <person name="Fujita J."/>
            <person name="Nakamura S."/>
        </authorList>
    </citation>
    <scope>NUCLEOTIDE SEQUENCE [LARGE SCALE GENOMIC DNA]</scope>
    <source>
        <strain evidence="2 3">JCM 30396</strain>
    </source>
</reference>
<dbReference type="InterPro" id="IPR038461">
    <property type="entry name" value="Schlafen_AlbA_2_dom_sf"/>
</dbReference>
<dbReference type="Gene3D" id="3.30.950.30">
    <property type="entry name" value="Schlafen, AAA domain"/>
    <property type="match status" value="1"/>
</dbReference>
<protein>
    <recommendedName>
        <fullName evidence="1">Schlafen AlbA-2 domain-containing protein</fullName>
    </recommendedName>
</protein>
<evidence type="ECO:0000313" key="3">
    <source>
        <dbReference type="Proteomes" id="UP000467148"/>
    </source>
</evidence>
<dbReference type="EMBL" id="AP022596">
    <property type="protein sequence ID" value="BBY62095.1"/>
    <property type="molecule type" value="Genomic_DNA"/>
</dbReference>
<dbReference type="Proteomes" id="UP000467148">
    <property type="component" value="Chromosome"/>
</dbReference>
<name>A0A7I7T1J2_9MYCO</name>
<evidence type="ECO:0000259" key="1">
    <source>
        <dbReference type="Pfam" id="PF04326"/>
    </source>
</evidence>
<sequence>MNLVDPRTEDDLQQLAQNGLLEENHWLDLKRELRPGNAANKDLAKDIAAFSLDGGTILIGVDEDTSPPRLWPVPLENLAERIEQIARMRVDEAVQIRTTVINSTSDTNYGYVVVHVPQSVRAPHMADGRYYGRGDKTNRVLHNTEVVRLLDRRLADRRDLRTEARSIRSELVGDAPLLVVVADPLGAREDMLVSLAEASQWQETVLQLVHSVTGDDQRKYAPTLAQASGFARRPGGVALTTGMYEGKRFAGADSAAEVVFYESGRLVLATERAVTTLSFQGRVSPPPPDAIVVFEELIIGNVSLLVHVAAAVSHRWGYTGSWRFALSINGLRDSMSWMIADRSFGDRGPIYTEDVYERATEASLNDLDEDPDQVVAALTAPLLRSIGSYPAWAKRFKQET</sequence>
<accession>A0A7I7T1J2</accession>
<dbReference type="InterPro" id="IPR007421">
    <property type="entry name" value="Schlafen_AlbA_2_dom"/>
</dbReference>
<keyword evidence="3" id="KW-1185">Reference proteome</keyword>
<organism evidence="2 3">
    <name type="scientific">Mycolicibacterium helvum</name>
    <dbReference type="NCBI Taxonomy" id="1534349"/>
    <lineage>
        <taxon>Bacteria</taxon>
        <taxon>Bacillati</taxon>
        <taxon>Actinomycetota</taxon>
        <taxon>Actinomycetes</taxon>
        <taxon>Mycobacteriales</taxon>
        <taxon>Mycobacteriaceae</taxon>
        <taxon>Mycolicibacterium</taxon>
    </lineage>
</organism>